<protein>
    <recommendedName>
        <fullName evidence="6">Dihydrolipoamide acetyltransferase component of pyruvate dehydrogenase complex</fullName>
        <ecNumber evidence="6">2.3.1.-</ecNumber>
    </recommendedName>
</protein>
<dbReference type="Pfam" id="PF02817">
    <property type="entry name" value="E3_binding"/>
    <property type="match status" value="1"/>
</dbReference>
<feature type="domain" description="Lipoyl-binding" evidence="8">
    <location>
        <begin position="3"/>
        <end position="78"/>
    </location>
</feature>
<dbReference type="Pfam" id="PF00364">
    <property type="entry name" value="Biotin_lipoyl"/>
    <property type="match status" value="1"/>
</dbReference>
<dbReference type="Proteomes" id="UP001442841">
    <property type="component" value="Chromosome"/>
</dbReference>
<dbReference type="PANTHER" id="PTHR43178:SF5">
    <property type="entry name" value="LIPOAMIDE ACYLTRANSFERASE COMPONENT OF BRANCHED-CHAIN ALPHA-KETO ACID DEHYDROGENASE COMPLEX, MITOCHONDRIAL"/>
    <property type="match status" value="1"/>
</dbReference>
<evidence type="ECO:0000256" key="3">
    <source>
        <dbReference type="ARBA" id="ARBA00022679"/>
    </source>
</evidence>
<name>A0ABZ3FUA6_9ACTN</name>
<dbReference type="Pfam" id="PF00198">
    <property type="entry name" value="2-oxoacid_dh"/>
    <property type="match status" value="1"/>
</dbReference>
<evidence type="ECO:0000259" key="9">
    <source>
        <dbReference type="PROSITE" id="PS51826"/>
    </source>
</evidence>
<dbReference type="PROSITE" id="PS50968">
    <property type="entry name" value="BIOTINYL_LIPOYL"/>
    <property type="match status" value="1"/>
</dbReference>
<dbReference type="Gene3D" id="3.30.559.10">
    <property type="entry name" value="Chloramphenicol acetyltransferase-like domain"/>
    <property type="match status" value="1"/>
</dbReference>
<evidence type="ECO:0000256" key="5">
    <source>
        <dbReference type="ARBA" id="ARBA00023315"/>
    </source>
</evidence>
<dbReference type="InterPro" id="IPR000089">
    <property type="entry name" value="Biotin_lipoyl"/>
</dbReference>
<feature type="region of interest" description="Disordered" evidence="7">
    <location>
        <begin position="84"/>
        <end position="114"/>
    </location>
</feature>
<comment type="similarity">
    <text evidence="2 6">Belongs to the 2-oxoacid dehydrogenase family.</text>
</comment>
<dbReference type="InterPro" id="IPR011053">
    <property type="entry name" value="Single_hybrid_motif"/>
</dbReference>
<proteinExistence type="inferred from homology"/>
<gene>
    <name evidence="10" type="ORF">AADG42_12920</name>
</gene>
<dbReference type="EMBL" id="CP154795">
    <property type="protein sequence ID" value="XAN08166.1"/>
    <property type="molecule type" value="Genomic_DNA"/>
</dbReference>
<dbReference type="SUPFAM" id="SSF51230">
    <property type="entry name" value="Single hybrid motif"/>
    <property type="match status" value="1"/>
</dbReference>
<sequence>MGEFAIRMPDIGEGIAEAEVIEWLVDIGDDIATDAPLVEVMTDKARVQIPSPVAGKVLRLGGEPGESIAVGAELIRLTVAGSGNVSGEKKAKSKPADPTPEPEPERPAEDDVSKEITRRERAAHPVHTGRVLAAPAVRTRAREAGVDLASIPGSGPGSRVTQADLDDFLGSGSSAAEGVEEIPLTGVRRATARRMQDAWTRIPHITIVEEVDVTELQTLRTKLNERDSTKPRLTVLPFVVLALVRAIADHPEVNAHLDDEAEVVRRFAAVHVGIATQGPDGLRVPVIPEAQAQDLWQVAESLATVSEAARDGTATREQLTGSTITVTSLGKLGAMVTTPIINAPEVAIVGVNRMATKPMWDGSAFVPRTVMNVSCSFDHRVIDGWEAARFVARLKDLLETPGLLFVP</sequence>
<accession>A0ABZ3FUA6</accession>
<comment type="cofactor">
    <cofactor evidence="1 6">
        <name>(R)-lipoate</name>
        <dbReference type="ChEBI" id="CHEBI:83088"/>
    </cofactor>
</comment>
<dbReference type="CDD" id="cd06849">
    <property type="entry name" value="lipoyl_domain"/>
    <property type="match status" value="1"/>
</dbReference>
<dbReference type="PROSITE" id="PS51826">
    <property type="entry name" value="PSBD"/>
    <property type="match status" value="1"/>
</dbReference>
<dbReference type="PANTHER" id="PTHR43178">
    <property type="entry name" value="DIHYDROLIPOAMIDE ACETYLTRANSFERASE COMPONENT OF PYRUVATE DEHYDROGENASE COMPLEX"/>
    <property type="match status" value="1"/>
</dbReference>
<evidence type="ECO:0000256" key="6">
    <source>
        <dbReference type="RuleBase" id="RU003423"/>
    </source>
</evidence>
<dbReference type="GO" id="GO:0016746">
    <property type="term" value="F:acyltransferase activity"/>
    <property type="evidence" value="ECO:0007669"/>
    <property type="project" value="UniProtKB-KW"/>
</dbReference>
<dbReference type="InterPro" id="IPR050743">
    <property type="entry name" value="2-oxoacid_DH_E2_comp"/>
</dbReference>
<reference evidence="10 11" key="1">
    <citation type="submission" date="2024-04" db="EMBL/GenBank/DDBJ databases">
        <title>Isolation of an actinomycete strain from pig manure.</title>
        <authorList>
            <person name="Gong T."/>
            <person name="Yu Z."/>
            <person name="An M."/>
            <person name="Wei C."/>
            <person name="Yang W."/>
            <person name="Liu L."/>
        </authorList>
    </citation>
    <scope>NUCLEOTIDE SEQUENCE [LARGE SCALE GENOMIC DNA]</scope>
    <source>
        <strain evidence="10 11">ZF39</strain>
    </source>
</reference>
<dbReference type="InterPro" id="IPR023213">
    <property type="entry name" value="CAT-like_dom_sf"/>
</dbReference>
<dbReference type="Gene3D" id="4.10.320.10">
    <property type="entry name" value="E3-binding domain"/>
    <property type="match status" value="1"/>
</dbReference>
<evidence type="ECO:0000256" key="4">
    <source>
        <dbReference type="ARBA" id="ARBA00022823"/>
    </source>
</evidence>
<dbReference type="SUPFAM" id="SSF47005">
    <property type="entry name" value="Peripheral subunit-binding domain of 2-oxo acid dehydrogenase complex"/>
    <property type="match status" value="1"/>
</dbReference>
<dbReference type="InterPro" id="IPR036625">
    <property type="entry name" value="E3-bd_dom_sf"/>
</dbReference>
<feature type="compositionally biased region" description="Basic and acidic residues" evidence="7">
    <location>
        <begin position="103"/>
        <end position="114"/>
    </location>
</feature>
<keyword evidence="4 6" id="KW-0450">Lipoyl</keyword>
<feature type="domain" description="Peripheral subunit-binding (PSBD)" evidence="9">
    <location>
        <begin position="132"/>
        <end position="169"/>
    </location>
</feature>
<evidence type="ECO:0000313" key="11">
    <source>
        <dbReference type="Proteomes" id="UP001442841"/>
    </source>
</evidence>
<evidence type="ECO:0000256" key="1">
    <source>
        <dbReference type="ARBA" id="ARBA00001938"/>
    </source>
</evidence>
<keyword evidence="5 6" id="KW-0012">Acyltransferase</keyword>
<evidence type="ECO:0000256" key="7">
    <source>
        <dbReference type="SAM" id="MobiDB-lite"/>
    </source>
</evidence>
<organism evidence="10 11">
    <name type="scientific">Ammonicoccus fulvus</name>
    <dbReference type="NCBI Taxonomy" id="3138240"/>
    <lineage>
        <taxon>Bacteria</taxon>
        <taxon>Bacillati</taxon>
        <taxon>Actinomycetota</taxon>
        <taxon>Actinomycetes</taxon>
        <taxon>Propionibacteriales</taxon>
        <taxon>Propionibacteriaceae</taxon>
        <taxon>Ammonicoccus</taxon>
    </lineage>
</organism>
<evidence type="ECO:0000259" key="8">
    <source>
        <dbReference type="PROSITE" id="PS50968"/>
    </source>
</evidence>
<dbReference type="Gene3D" id="2.40.50.100">
    <property type="match status" value="1"/>
</dbReference>
<keyword evidence="11" id="KW-1185">Reference proteome</keyword>
<dbReference type="SUPFAM" id="SSF52777">
    <property type="entry name" value="CoA-dependent acyltransferases"/>
    <property type="match status" value="1"/>
</dbReference>
<dbReference type="EC" id="2.3.1.-" evidence="6"/>
<dbReference type="InterPro" id="IPR001078">
    <property type="entry name" value="2-oxoacid_DH_actylTfrase"/>
</dbReference>
<evidence type="ECO:0000313" key="10">
    <source>
        <dbReference type="EMBL" id="XAN08166.1"/>
    </source>
</evidence>
<keyword evidence="3 6" id="KW-0808">Transferase</keyword>
<evidence type="ECO:0000256" key="2">
    <source>
        <dbReference type="ARBA" id="ARBA00007317"/>
    </source>
</evidence>
<dbReference type="RefSeq" id="WP_425309622.1">
    <property type="nucleotide sequence ID" value="NZ_CP154795.1"/>
</dbReference>
<dbReference type="InterPro" id="IPR004167">
    <property type="entry name" value="PSBD"/>
</dbReference>